<accession>A0ABM4GH93</accession>
<dbReference type="SUPFAM" id="SSF53098">
    <property type="entry name" value="Ribonuclease H-like"/>
    <property type="match status" value="1"/>
</dbReference>
<proteinExistence type="predicted"/>
<keyword evidence="2" id="KW-1185">Reference proteome</keyword>
<dbReference type="Gene3D" id="3.30.420.10">
    <property type="entry name" value="Ribonuclease H-like superfamily/Ribonuclease H"/>
    <property type="match status" value="1"/>
</dbReference>
<dbReference type="PANTHER" id="PTHR47331">
    <property type="entry name" value="PHD-TYPE DOMAIN-CONTAINING PROTEIN"/>
    <property type="match status" value="1"/>
</dbReference>
<dbReference type="PANTHER" id="PTHR47331:SF2">
    <property type="match status" value="1"/>
</dbReference>
<dbReference type="InterPro" id="IPR012337">
    <property type="entry name" value="RNaseH-like_sf"/>
</dbReference>
<dbReference type="Proteomes" id="UP001652661">
    <property type="component" value="Chromosome 2L"/>
</dbReference>
<evidence type="ECO:0000313" key="3">
    <source>
        <dbReference type="RefSeq" id="XP_070142087.1"/>
    </source>
</evidence>
<protein>
    <recommendedName>
        <fullName evidence="1">Integrase zinc-binding domain-containing protein</fullName>
    </recommendedName>
</protein>
<feature type="domain" description="Integrase zinc-binding" evidence="1">
    <location>
        <begin position="167"/>
        <end position="218"/>
    </location>
</feature>
<dbReference type="InterPro" id="IPR041588">
    <property type="entry name" value="Integrase_H2C2"/>
</dbReference>
<dbReference type="GeneID" id="138928631"/>
<sequence length="355" mass="40618">MELVGSKLWSEGPQFVLTDSSTWPDDSPPVKELPECRRSALVLSQEMDISHSCKFGNSFWRMQRVFGYIYRFLQRISKDRIRHKGELAVEEIKGGTHLLIKGIQHVHFAEDYKALTLKMKLSPRSKLLPLNPFIDAGGLMRVGGRLQNSQLDFDAKHPMILPKSHHITSSIIDHFHRKFLHAGAQSLLAALRQRFWPIGGRKTVFAVINKCIQCFRLKLVEHIMAPLSEDRVQPNRPFVISGVDFCGPFYSKSEVRNRPPTKCYIAIFVCFVSKATHLEVVEDLSTQSFIAALKRFKSLRGKPQTIWSDNATNFVGAKNELIELRQMFLSDPQNMELWNSLTSLEFHPTSFPALR</sequence>
<gene>
    <name evidence="3" type="primary">LOC138928631</name>
</gene>
<evidence type="ECO:0000259" key="1">
    <source>
        <dbReference type="Pfam" id="PF17921"/>
    </source>
</evidence>
<dbReference type="InterPro" id="IPR036397">
    <property type="entry name" value="RNaseH_sf"/>
</dbReference>
<reference evidence="2" key="1">
    <citation type="submission" date="2025-05" db="UniProtKB">
        <authorList>
            <consortium name="RefSeq"/>
        </authorList>
    </citation>
    <scope>NUCLEOTIDE SEQUENCE [LARGE SCALE GENOMIC DNA]</scope>
    <source>
        <strain evidence="2">14028-0561.14</strain>
    </source>
</reference>
<organism evidence="2 3">
    <name type="scientific">Drosophila kikkawai</name>
    <name type="common">Fruit fly</name>
    <dbReference type="NCBI Taxonomy" id="30033"/>
    <lineage>
        <taxon>Eukaryota</taxon>
        <taxon>Metazoa</taxon>
        <taxon>Ecdysozoa</taxon>
        <taxon>Arthropoda</taxon>
        <taxon>Hexapoda</taxon>
        <taxon>Insecta</taxon>
        <taxon>Pterygota</taxon>
        <taxon>Neoptera</taxon>
        <taxon>Endopterygota</taxon>
        <taxon>Diptera</taxon>
        <taxon>Brachycera</taxon>
        <taxon>Muscomorpha</taxon>
        <taxon>Ephydroidea</taxon>
        <taxon>Drosophilidae</taxon>
        <taxon>Drosophila</taxon>
        <taxon>Sophophora</taxon>
    </lineage>
</organism>
<evidence type="ECO:0000313" key="2">
    <source>
        <dbReference type="Proteomes" id="UP001652661"/>
    </source>
</evidence>
<dbReference type="RefSeq" id="XP_070142087.1">
    <property type="nucleotide sequence ID" value="XM_070285986.1"/>
</dbReference>
<dbReference type="Gene3D" id="1.10.340.70">
    <property type="match status" value="1"/>
</dbReference>
<reference evidence="3" key="2">
    <citation type="submission" date="2025-08" db="UniProtKB">
        <authorList>
            <consortium name="RefSeq"/>
        </authorList>
    </citation>
    <scope>IDENTIFICATION</scope>
    <source>
        <strain evidence="3">14028-0561.14</strain>
        <tissue evidence="3">Whole fly</tissue>
    </source>
</reference>
<dbReference type="Pfam" id="PF17921">
    <property type="entry name" value="Integrase_H2C2"/>
    <property type="match status" value="1"/>
</dbReference>
<name>A0ABM4GH93_DROKI</name>